<dbReference type="InterPro" id="IPR036477">
    <property type="entry name" value="Formyl_transf_N_sf"/>
</dbReference>
<dbReference type="InterPro" id="IPR004607">
    <property type="entry name" value="GART"/>
</dbReference>
<name>E8T4I8_THEA1</name>
<dbReference type="Proteomes" id="UP000006362">
    <property type="component" value="Chromosome"/>
</dbReference>
<gene>
    <name evidence="6" type="primary">purN</name>
    <name evidence="8" type="ordered locus">Theam_1485</name>
</gene>
<dbReference type="OrthoDB" id="9806170at2"/>
<evidence type="ECO:0000256" key="1">
    <source>
        <dbReference type="ARBA" id="ARBA00005054"/>
    </source>
</evidence>
<dbReference type="NCBIfam" id="TIGR00639">
    <property type="entry name" value="PurN"/>
    <property type="match status" value="1"/>
</dbReference>
<proteinExistence type="inferred from homology"/>
<dbReference type="HOGENOM" id="CLU_038395_1_0_0"/>
<dbReference type="PROSITE" id="PS00373">
    <property type="entry name" value="GART"/>
    <property type="match status" value="1"/>
</dbReference>
<comment type="caution">
    <text evidence="6">Lacks conserved residue(s) required for the propagation of feature annotation.</text>
</comment>
<reference evidence="8" key="1">
    <citation type="submission" date="2011-01" db="EMBL/GenBank/DDBJ databases">
        <title>Complete sequence of chromosome of Thermovibrio ammonificans HB-1.</title>
        <authorList>
            <consortium name="US DOE Joint Genome Institute"/>
            <person name="Lucas S."/>
            <person name="Copeland A."/>
            <person name="Lapidus A."/>
            <person name="Cheng J.-F."/>
            <person name="Goodwin L."/>
            <person name="Pitluck S."/>
            <person name="Davenport K."/>
            <person name="Detter J.C."/>
            <person name="Han C."/>
            <person name="Tapia R."/>
            <person name="Land M."/>
            <person name="Hauser L."/>
            <person name="Kyrpides N."/>
            <person name="Ivanova N."/>
            <person name="Ovchinnikova G."/>
            <person name="Vetriani C."/>
            <person name="Woyke T."/>
        </authorList>
    </citation>
    <scope>NUCLEOTIDE SEQUENCE [LARGE SCALE GENOMIC DNA]</scope>
    <source>
        <strain evidence="8">HB-1</strain>
    </source>
</reference>
<evidence type="ECO:0000256" key="3">
    <source>
        <dbReference type="ARBA" id="ARBA00022755"/>
    </source>
</evidence>
<sequence>MRVAVLASGRGSNFEAIARAILEGKINAEFALLIVNRRTAEAVQRAEKLGVNWIYVDPFSFPSREDYDRRLVEILKRVGADLICLAGYNLLVSGLFVDAFPDRVLNIHPSLLPSFPGLKPHWQAVTYGVKISGVTVHLVDKGVDTGPVVAQCAVPVSPEDTPESLADKVLPWEHRLYPQVVKWFADGRVKREGRKVVVEGADYNSLPAVPALEDF</sequence>
<feature type="domain" description="Formyl transferase N-terminal" evidence="7">
    <location>
        <begin position="1"/>
        <end position="181"/>
    </location>
</feature>
<dbReference type="CDD" id="cd08645">
    <property type="entry name" value="FMT_core_GART"/>
    <property type="match status" value="1"/>
</dbReference>
<evidence type="ECO:0000313" key="9">
    <source>
        <dbReference type="Proteomes" id="UP000006362"/>
    </source>
</evidence>
<comment type="similarity">
    <text evidence="4 6">Belongs to the GART family.</text>
</comment>
<dbReference type="STRING" id="648996.Theam_1485"/>
<evidence type="ECO:0000256" key="6">
    <source>
        <dbReference type="HAMAP-Rule" id="MF_01930"/>
    </source>
</evidence>
<dbReference type="GO" id="GO:0006189">
    <property type="term" value="P:'de novo' IMP biosynthetic process"/>
    <property type="evidence" value="ECO:0007669"/>
    <property type="project" value="UniProtKB-UniRule"/>
</dbReference>
<keyword evidence="9" id="KW-1185">Reference proteome</keyword>
<dbReference type="InterPro" id="IPR002376">
    <property type="entry name" value="Formyl_transf_N"/>
</dbReference>
<dbReference type="PANTHER" id="PTHR43369:SF2">
    <property type="entry name" value="PHOSPHORIBOSYLGLYCINAMIDE FORMYLTRANSFERASE"/>
    <property type="match status" value="1"/>
</dbReference>
<dbReference type="EC" id="2.1.2.2" evidence="6"/>
<dbReference type="UniPathway" id="UPA00074">
    <property type="reaction ID" value="UER00126"/>
</dbReference>
<dbReference type="AlphaFoldDB" id="E8T4I8"/>
<accession>E8T4I8</accession>
<comment type="catalytic activity">
    <reaction evidence="5 6">
        <text>N(1)-(5-phospho-beta-D-ribosyl)glycinamide + (6R)-10-formyltetrahydrofolate = N(2)-formyl-N(1)-(5-phospho-beta-D-ribosyl)glycinamide + (6S)-5,6,7,8-tetrahydrofolate + H(+)</text>
        <dbReference type="Rhea" id="RHEA:15053"/>
        <dbReference type="ChEBI" id="CHEBI:15378"/>
        <dbReference type="ChEBI" id="CHEBI:57453"/>
        <dbReference type="ChEBI" id="CHEBI:143788"/>
        <dbReference type="ChEBI" id="CHEBI:147286"/>
        <dbReference type="ChEBI" id="CHEBI:195366"/>
        <dbReference type="EC" id="2.1.2.2"/>
    </reaction>
</comment>
<feature type="active site" description="Proton donor" evidence="6">
    <location>
        <position position="108"/>
    </location>
</feature>
<dbReference type="Gene3D" id="3.40.50.170">
    <property type="entry name" value="Formyl transferase, N-terminal domain"/>
    <property type="match status" value="1"/>
</dbReference>
<evidence type="ECO:0000313" key="8">
    <source>
        <dbReference type="EMBL" id="ADU97446.1"/>
    </source>
</evidence>
<feature type="binding site" evidence="6">
    <location>
        <begin position="11"/>
        <end position="13"/>
    </location>
    <ligand>
        <name>N(1)-(5-phospho-beta-D-ribosyl)glycinamide</name>
        <dbReference type="ChEBI" id="CHEBI:143788"/>
    </ligand>
</feature>
<dbReference type="GO" id="GO:0004644">
    <property type="term" value="F:phosphoribosylglycinamide formyltransferase activity"/>
    <property type="evidence" value="ECO:0007669"/>
    <property type="project" value="UniProtKB-UniRule"/>
</dbReference>
<dbReference type="KEGG" id="tam:Theam_1485"/>
<feature type="binding site" evidence="6">
    <location>
        <position position="106"/>
    </location>
    <ligand>
        <name>(6R)-10-formyltetrahydrofolate</name>
        <dbReference type="ChEBI" id="CHEBI:195366"/>
    </ligand>
</feature>
<dbReference type="SUPFAM" id="SSF53328">
    <property type="entry name" value="Formyltransferase"/>
    <property type="match status" value="1"/>
</dbReference>
<organism evidence="8 9">
    <name type="scientific">Thermovibrio ammonificans (strain DSM 15698 / JCM 12110 / HB-1)</name>
    <dbReference type="NCBI Taxonomy" id="648996"/>
    <lineage>
        <taxon>Bacteria</taxon>
        <taxon>Pseudomonadati</taxon>
        <taxon>Aquificota</taxon>
        <taxon>Aquificia</taxon>
        <taxon>Desulfurobacteriales</taxon>
        <taxon>Desulfurobacteriaceae</taxon>
        <taxon>Thermovibrio</taxon>
    </lineage>
</organism>
<dbReference type="EMBL" id="CP002444">
    <property type="protein sequence ID" value="ADU97446.1"/>
    <property type="molecule type" value="Genomic_DNA"/>
</dbReference>
<comment type="pathway">
    <text evidence="1 6">Purine metabolism; IMP biosynthesis via de novo pathway; N(2)-formyl-N(1)-(5-phospho-D-ribosyl)glycinamide from N(1)-(5-phospho-D-ribosyl)glycinamide (10-formyl THF route): step 1/1.</text>
</comment>
<dbReference type="HAMAP" id="MF_01930">
    <property type="entry name" value="PurN"/>
    <property type="match status" value="1"/>
</dbReference>
<feature type="site" description="Raises pKa of active site His" evidence="6">
    <location>
        <position position="144"/>
    </location>
</feature>
<dbReference type="Pfam" id="PF00551">
    <property type="entry name" value="Formyl_trans_N"/>
    <property type="match status" value="1"/>
</dbReference>
<evidence type="ECO:0000259" key="7">
    <source>
        <dbReference type="Pfam" id="PF00551"/>
    </source>
</evidence>
<evidence type="ECO:0000256" key="4">
    <source>
        <dbReference type="ARBA" id="ARBA00038440"/>
    </source>
</evidence>
<evidence type="ECO:0000256" key="5">
    <source>
        <dbReference type="ARBA" id="ARBA00047664"/>
    </source>
</evidence>
<comment type="function">
    <text evidence="6">Catalyzes the transfer of a formyl group from 10-formyltetrahydrofolate to 5-phospho-ribosyl-glycinamide (GAR), producing 5-phospho-ribosyl-N-formylglycinamide (FGAR) and tetrahydrofolate.</text>
</comment>
<evidence type="ECO:0000256" key="2">
    <source>
        <dbReference type="ARBA" id="ARBA00022679"/>
    </source>
</evidence>
<dbReference type="eggNOG" id="COG0299">
    <property type="taxonomic scope" value="Bacteria"/>
</dbReference>
<dbReference type="InterPro" id="IPR001555">
    <property type="entry name" value="GART_AS"/>
</dbReference>
<dbReference type="PANTHER" id="PTHR43369">
    <property type="entry name" value="PHOSPHORIBOSYLGLYCINAMIDE FORMYLTRANSFERASE"/>
    <property type="match status" value="1"/>
</dbReference>
<protein>
    <recommendedName>
        <fullName evidence="6">Phosphoribosylglycinamide formyltransferase</fullName>
        <ecNumber evidence="6">2.1.2.2</ecNumber>
    </recommendedName>
    <alternativeName>
        <fullName evidence="6">5'-phosphoribosylglycinamide transformylase</fullName>
    </alternativeName>
    <alternativeName>
        <fullName evidence="6">GAR transformylase</fullName>
        <shortName evidence="6">GART</shortName>
    </alternativeName>
</protein>
<dbReference type="GO" id="GO:0005737">
    <property type="term" value="C:cytoplasm"/>
    <property type="evidence" value="ECO:0007669"/>
    <property type="project" value="TreeGrafter"/>
</dbReference>
<dbReference type="RefSeq" id="WP_013538232.1">
    <property type="nucleotide sequence ID" value="NC_014926.1"/>
</dbReference>
<feature type="binding site" evidence="6">
    <location>
        <position position="64"/>
    </location>
    <ligand>
        <name>(6R)-10-formyltetrahydrofolate</name>
        <dbReference type="ChEBI" id="CHEBI:195366"/>
    </ligand>
</feature>
<keyword evidence="3 6" id="KW-0658">Purine biosynthesis</keyword>
<keyword evidence="2 6" id="KW-0808">Transferase</keyword>